<keyword evidence="1" id="KW-0805">Transcription regulation</keyword>
<dbReference type="SMART" id="SM00345">
    <property type="entry name" value="HTH_GNTR"/>
    <property type="match status" value="1"/>
</dbReference>
<dbReference type="PRINTS" id="PR00035">
    <property type="entry name" value="HTHGNTR"/>
</dbReference>
<dbReference type="SMART" id="SM00895">
    <property type="entry name" value="FCD"/>
    <property type="match status" value="1"/>
</dbReference>
<proteinExistence type="predicted"/>
<dbReference type="InterPro" id="IPR011711">
    <property type="entry name" value="GntR_C"/>
</dbReference>
<keyword evidence="3" id="KW-0804">Transcription</keyword>
<keyword evidence="2 5" id="KW-0238">DNA-binding</keyword>
<sequence length="241" mass="25972">MTSVRRESLADQAAAVLYARIRDGEWTIGDRLPSETALAPQLDVGRSTVREAIRQLAGRGILTTRQGAGVFVSALSDRPRAFDRADVAAVLEARSAIEIESAALAAERRTDAQLAGLRHRLGQRAAHRDDVTTHVDTDMALHRSIVEAADSPVLLELFDQFAPRSRAAMLDMLAARGHHGSEADQEAHERIVDAIDARDAASAAALTRSHLVELRVLLDANAAGPARVSDREPPAPPARRP</sequence>
<dbReference type="GO" id="GO:0003677">
    <property type="term" value="F:DNA binding"/>
    <property type="evidence" value="ECO:0007669"/>
    <property type="project" value="UniProtKB-KW"/>
</dbReference>
<dbReference type="PANTHER" id="PTHR43537:SF5">
    <property type="entry name" value="UXU OPERON TRANSCRIPTIONAL REGULATOR"/>
    <property type="match status" value="1"/>
</dbReference>
<gene>
    <name evidence="5" type="ORF">QE412_001017</name>
</gene>
<dbReference type="EMBL" id="JAUTBF010000001">
    <property type="protein sequence ID" value="MDQ1122444.1"/>
    <property type="molecule type" value="Genomic_DNA"/>
</dbReference>
<dbReference type="Pfam" id="PF07729">
    <property type="entry name" value="FCD"/>
    <property type="match status" value="1"/>
</dbReference>
<dbReference type="Pfam" id="PF00392">
    <property type="entry name" value="GntR"/>
    <property type="match status" value="1"/>
</dbReference>
<dbReference type="PANTHER" id="PTHR43537">
    <property type="entry name" value="TRANSCRIPTIONAL REGULATOR, GNTR FAMILY"/>
    <property type="match status" value="1"/>
</dbReference>
<name>A0ABU0TS28_MICTR</name>
<dbReference type="SUPFAM" id="SSF46785">
    <property type="entry name" value="Winged helix' DNA-binding domain"/>
    <property type="match status" value="1"/>
</dbReference>
<evidence type="ECO:0000256" key="2">
    <source>
        <dbReference type="ARBA" id="ARBA00023125"/>
    </source>
</evidence>
<dbReference type="CDD" id="cd07377">
    <property type="entry name" value="WHTH_GntR"/>
    <property type="match status" value="1"/>
</dbReference>
<dbReference type="PROSITE" id="PS50949">
    <property type="entry name" value="HTH_GNTR"/>
    <property type="match status" value="1"/>
</dbReference>
<dbReference type="SUPFAM" id="SSF48008">
    <property type="entry name" value="GntR ligand-binding domain-like"/>
    <property type="match status" value="1"/>
</dbReference>
<evidence type="ECO:0000313" key="6">
    <source>
        <dbReference type="Proteomes" id="UP001226691"/>
    </source>
</evidence>
<dbReference type="Proteomes" id="UP001226691">
    <property type="component" value="Unassembled WGS sequence"/>
</dbReference>
<dbReference type="InterPro" id="IPR036388">
    <property type="entry name" value="WH-like_DNA-bd_sf"/>
</dbReference>
<organism evidence="5 6">
    <name type="scientific">Microbacterium trichothecenolyticum</name>
    <name type="common">Aureobacterium trichothecenolyticum</name>
    <dbReference type="NCBI Taxonomy" id="69370"/>
    <lineage>
        <taxon>Bacteria</taxon>
        <taxon>Bacillati</taxon>
        <taxon>Actinomycetota</taxon>
        <taxon>Actinomycetes</taxon>
        <taxon>Micrococcales</taxon>
        <taxon>Microbacteriaceae</taxon>
        <taxon>Microbacterium</taxon>
    </lineage>
</organism>
<dbReference type="Gene3D" id="1.10.10.10">
    <property type="entry name" value="Winged helix-like DNA-binding domain superfamily/Winged helix DNA-binding domain"/>
    <property type="match status" value="1"/>
</dbReference>
<dbReference type="InterPro" id="IPR000524">
    <property type="entry name" value="Tscrpt_reg_HTH_GntR"/>
</dbReference>
<dbReference type="Gene3D" id="1.20.120.530">
    <property type="entry name" value="GntR ligand-binding domain-like"/>
    <property type="match status" value="1"/>
</dbReference>
<keyword evidence="6" id="KW-1185">Reference proteome</keyword>
<accession>A0ABU0TS28</accession>
<comment type="caution">
    <text evidence="5">The sequence shown here is derived from an EMBL/GenBank/DDBJ whole genome shotgun (WGS) entry which is preliminary data.</text>
</comment>
<dbReference type="InterPro" id="IPR008920">
    <property type="entry name" value="TF_FadR/GntR_C"/>
</dbReference>
<evidence type="ECO:0000259" key="4">
    <source>
        <dbReference type="PROSITE" id="PS50949"/>
    </source>
</evidence>
<dbReference type="RefSeq" id="WP_307480895.1">
    <property type="nucleotide sequence ID" value="NZ_JAUTBF010000001.1"/>
</dbReference>
<protein>
    <submittedName>
        <fullName evidence="5">DNA-binding FadR family transcriptional regulator</fullName>
    </submittedName>
</protein>
<evidence type="ECO:0000256" key="1">
    <source>
        <dbReference type="ARBA" id="ARBA00023015"/>
    </source>
</evidence>
<feature type="domain" description="HTH gntR-type" evidence="4">
    <location>
        <begin position="7"/>
        <end position="75"/>
    </location>
</feature>
<evidence type="ECO:0000256" key="3">
    <source>
        <dbReference type="ARBA" id="ARBA00023163"/>
    </source>
</evidence>
<evidence type="ECO:0000313" key="5">
    <source>
        <dbReference type="EMBL" id="MDQ1122444.1"/>
    </source>
</evidence>
<reference evidence="5 6" key="1">
    <citation type="submission" date="2023-07" db="EMBL/GenBank/DDBJ databases">
        <title>Functional and genomic diversity of the sorghum phyllosphere microbiome.</title>
        <authorList>
            <person name="Shade A."/>
        </authorList>
    </citation>
    <scope>NUCLEOTIDE SEQUENCE [LARGE SCALE GENOMIC DNA]</scope>
    <source>
        <strain evidence="5 6">SORGH_AS_1207</strain>
    </source>
</reference>
<dbReference type="InterPro" id="IPR036390">
    <property type="entry name" value="WH_DNA-bd_sf"/>
</dbReference>